<dbReference type="Gene3D" id="6.20.20.10">
    <property type="match status" value="1"/>
</dbReference>
<sequence length="66" mass="7616">MNLFQSILDWKAIKEAHHREKMQSLGKCPDCNGRGFTPAYLEVYSPSFDCSSCEGSGMYSDWERIY</sequence>
<keyword evidence="2" id="KW-1185">Reference proteome</keyword>
<comment type="caution">
    <text evidence="1">The sequence shown here is derived from an EMBL/GenBank/DDBJ whole genome shotgun (WGS) entry which is preliminary data.</text>
</comment>
<protein>
    <submittedName>
        <fullName evidence="1">Methionine aminopeptidase</fullName>
    </submittedName>
</protein>
<dbReference type="GeneID" id="301141318"/>
<dbReference type="GO" id="GO:0004177">
    <property type="term" value="F:aminopeptidase activity"/>
    <property type="evidence" value="ECO:0007669"/>
    <property type="project" value="UniProtKB-KW"/>
</dbReference>
<reference evidence="1 2" key="1">
    <citation type="submission" date="2023-03" db="EMBL/GenBank/DDBJ databases">
        <title>Bacillus Genome Sequencing.</title>
        <authorList>
            <person name="Dunlap C."/>
        </authorList>
    </citation>
    <scope>NUCLEOTIDE SEQUENCE [LARGE SCALE GENOMIC DNA]</scope>
    <source>
        <strain evidence="1 2">NRS-1717</strain>
    </source>
</reference>
<evidence type="ECO:0000313" key="1">
    <source>
        <dbReference type="EMBL" id="MED4400650.1"/>
    </source>
</evidence>
<gene>
    <name evidence="1" type="ORF">P9271_04815</name>
</gene>
<keyword evidence="1" id="KW-0645">Protease</keyword>
<dbReference type="EMBL" id="JARTFS010000005">
    <property type="protein sequence ID" value="MED4400650.1"/>
    <property type="molecule type" value="Genomic_DNA"/>
</dbReference>
<dbReference type="Proteomes" id="UP001342826">
    <property type="component" value="Unassembled WGS sequence"/>
</dbReference>
<evidence type="ECO:0000313" key="2">
    <source>
        <dbReference type="Proteomes" id="UP001342826"/>
    </source>
</evidence>
<dbReference type="SUPFAM" id="SSF57938">
    <property type="entry name" value="DnaJ/Hsp40 cysteine-rich domain"/>
    <property type="match status" value="1"/>
</dbReference>
<keyword evidence="1" id="KW-0378">Hydrolase</keyword>
<dbReference type="RefSeq" id="WP_066229934.1">
    <property type="nucleotide sequence ID" value="NZ_JARTFQ010000005.1"/>
</dbReference>
<dbReference type="InterPro" id="IPR036410">
    <property type="entry name" value="HSP_DnaJ_Cys-rich_dom_sf"/>
</dbReference>
<keyword evidence="1" id="KW-0031">Aminopeptidase</keyword>
<accession>A0ABU6NU32</accession>
<name>A0ABU6NU32_9BACI</name>
<organism evidence="1 2">
    <name type="scientific">Metabacillus fastidiosus</name>
    <dbReference type="NCBI Taxonomy" id="1458"/>
    <lineage>
        <taxon>Bacteria</taxon>
        <taxon>Bacillati</taxon>
        <taxon>Bacillota</taxon>
        <taxon>Bacilli</taxon>
        <taxon>Bacillales</taxon>
        <taxon>Bacillaceae</taxon>
        <taxon>Metabacillus</taxon>
    </lineage>
</organism>
<proteinExistence type="predicted"/>